<dbReference type="EMBL" id="AYYN01000065">
    <property type="protein sequence ID" value="KRM75542.1"/>
    <property type="molecule type" value="Genomic_DNA"/>
</dbReference>
<feature type="transmembrane region" description="Helical" evidence="1">
    <location>
        <begin position="102"/>
        <end position="120"/>
    </location>
</feature>
<feature type="transmembrane region" description="Helical" evidence="1">
    <location>
        <begin position="69"/>
        <end position="90"/>
    </location>
</feature>
<keyword evidence="1" id="KW-0472">Membrane</keyword>
<dbReference type="PATRIC" id="fig|1423772.3.peg.87"/>
<keyword evidence="1" id="KW-1133">Transmembrane helix</keyword>
<dbReference type="AlphaFoldDB" id="A0A0R2BHU1"/>
<dbReference type="RefSeq" id="WP_004050756.1">
    <property type="nucleotide sequence ID" value="NZ_AYYN01000065.1"/>
</dbReference>
<accession>A0A0R2BHU1</accession>
<dbReference type="InterPro" id="IPR012861">
    <property type="entry name" value="DUF1634"/>
</dbReference>
<sequence length="123" mass="13727">MPKNNSTRKEMLAVEIVIGKIMRIGVLFSAAVMILGFAMFLITGHSGYPNTSFPTTLPAIWQGLISFKAYAYMMAGIYLLILTPVLRVVISIYAFYQEKDMLYVKITSLVLLILIISVIVGHH</sequence>
<keyword evidence="1" id="KW-0812">Transmembrane</keyword>
<dbReference type="Pfam" id="PF07843">
    <property type="entry name" value="DUF1634"/>
    <property type="match status" value="1"/>
</dbReference>
<name>A0A0R2BHU1_9LACO</name>
<comment type="caution">
    <text evidence="2">The sequence shown here is derived from an EMBL/GenBank/DDBJ whole genome shotgun (WGS) entry which is preliminary data.</text>
</comment>
<reference evidence="2 3" key="1">
    <citation type="journal article" date="2015" name="Genome Announc.">
        <title>Expanding the biotechnology potential of lactobacilli through comparative genomics of 213 strains and associated genera.</title>
        <authorList>
            <person name="Sun Z."/>
            <person name="Harris H.M."/>
            <person name="McCann A."/>
            <person name="Guo C."/>
            <person name="Argimon S."/>
            <person name="Zhang W."/>
            <person name="Yang X."/>
            <person name="Jeffery I.B."/>
            <person name="Cooney J.C."/>
            <person name="Kagawa T.F."/>
            <person name="Liu W."/>
            <person name="Song Y."/>
            <person name="Salvetti E."/>
            <person name="Wrobel A."/>
            <person name="Rasinkangas P."/>
            <person name="Parkhill J."/>
            <person name="Rea M.C."/>
            <person name="O'Sullivan O."/>
            <person name="Ritari J."/>
            <person name="Douillard F.P."/>
            <person name="Paul Ross R."/>
            <person name="Yang R."/>
            <person name="Briner A.E."/>
            <person name="Felis G.E."/>
            <person name="de Vos W.M."/>
            <person name="Barrangou R."/>
            <person name="Klaenhammer T.R."/>
            <person name="Caufield P.W."/>
            <person name="Cui Y."/>
            <person name="Zhang H."/>
            <person name="O'Toole P.W."/>
        </authorList>
    </citation>
    <scope>NUCLEOTIDE SEQUENCE [LARGE SCALE GENOMIC DNA]</scope>
    <source>
        <strain evidence="2 3">DSM 20452</strain>
    </source>
</reference>
<dbReference type="Proteomes" id="UP000051612">
    <property type="component" value="Unassembled WGS sequence"/>
</dbReference>
<evidence type="ECO:0000313" key="2">
    <source>
        <dbReference type="EMBL" id="KRM75542.1"/>
    </source>
</evidence>
<protein>
    <recommendedName>
        <fullName evidence="4">Integral membrane protein</fullName>
    </recommendedName>
</protein>
<proteinExistence type="predicted"/>
<evidence type="ECO:0000313" key="3">
    <source>
        <dbReference type="Proteomes" id="UP000051612"/>
    </source>
</evidence>
<evidence type="ECO:0000256" key="1">
    <source>
        <dbReference type="SAM" id="Phobius"/>
    </source>
</evidence>
<evidence type="ECO:0008006" key="4">
    <source>
        <dbReference type="Google" id="ProtNLM"/>
    </source>
</evidence>
<feature type="transmembrane region" description="Helical" evidence="1">
    <location>
        <begin position="21"/>
        <end position="42"/>
    </location>
</feature>
<gene>
    <name evidence="2" type="ORF">FC48_GL000075</name>
</gene>
<organism evidence="2 3">
    <name type="scientific">Ligilactobacillus murinus DSM 20452 = NBRC 14221</name>
    <dbReference type="NCBI Taxonomy" id="1423772"/>
    <lineage>
        <taxon>Bacteria</taxon>
        <taxon>Bacillati</taxon>
        <taxon>Bacillota</taxon>
        <taxon>Bacilli</taxon>
        <taxon>Lactobacillales</taxon>
        <taxon>Lactobacillaceae</taxon>
        <taxon>Ligilactobacillus</taxon>
    </lineage>
</organism>